<feature type="non-terminal residue" evidence="8">
    <location>
        <position position="1"/>
    </location>
</feature>
<keyword evidence="7" id="KW-0732">Signal</keyword>
<dbReference type="EMBL" id="WBNG01002566">
    <property type="protein sequence ID" value="NXD31760.1"/>
    <property type="molecule type" value="Genomic_DNA"/>
</dbReference>
<dbReference type="AlphaFoldDB" id="A0A851UZ01"/>
<dbReference type="GO" id="GO:0005524">
    <property type="term" value="F:ATP binding"/>
    <property type="evidence" value="ECO:0007669"/>
    <property type="project" value="UniProtKB-KW"/>
</dbReference>
<evidence type="ECO:0000313" key="8">
    <source>
        <dbReference type="EMBL" id="NXD31760.1"/>
    </source>
</evidence>
<keyword evidence="6" id="KW-0812">Transmembrane</keyword>
<evidence type="ECO:0000256" key="3">
    <source>
        <dbReference type="PIRSR" id="PIRSR600407-1"/>
    </source>
</evidence>
<dbReference type="GO" id="GO:0005886">
    <property type="term" value="C:plasma membrane"/>
    <property type="evidence" value="ECO:0007669"/>
    <property type="project" value="TreeGrafter"/>
</dbReference>
<sequence length="462" mass="50534">SALVGVLVALSIIALVLSLVQVEDVTLPPTVKYGMVFDAGSSHTSLFVYEWDSDKENDTGMVSQTLSCDVQGQGISSYANNPPEAGNSLRECLDKALQVVPAEKQRDVPAYLGATAGMRLLRKQNSSATEQVLAEVAKTMQEYPVAFKGARILTGEEEGAYGWITINYLLDSFTKYSPKAHTWLRPEAANIFGALDLGGASTQITFMPEGSVLSQNEASELTLYGYSYNIYTHSYLCYGQNEMLKRLAKELIVVRGVEALAVLLLPAATNSQPTTCWDSDNNAPGLPEVRQTLCRETPPPASGSCGTCPNAGLQCFCLLPLQAFSAFYYNFKFLNLTEGQPLAVVREAIEAFCSRSWEDLSSSYPKENPKRLPKYCANANYILTLLLDAYKFNETSWNNIFFQMKQAGSADVGWTLGYMLNLTNMVPAQNPARLKGHRPSLWAAAISFIILTLILGLAALLL</sequence>
<evidence type="ECO:0000256" key="1">
    <source>
        <dbReference type="ARBA" id="ARBA00009283"/>
    </source>
</evidence>
<dbReference type="Gene3D" id="3.30.420.40">
    <property type="match status" value="1"/>
</dbReference>
<name>A0A851UZ01_9PASS</name>
<proteinExistence type="inferred from homology"/>
<dbReference type="GO" id="GO:0004382">
    <property type="term" value="F:GDP phosphatase activity"/>
    <property type="evidence" value="ECO:0007669"/>
    <property type="project" value="TreeGrafter"/>
</dbReference>
<keyword evidence="6" id="KW-0472">Membrane</keyword>
<comment type="similarity">
    <text evidence="1 5">Belongs to the GDA1/CD39 NTPase family.</text>
</comment>
<keyword evidence="9" id="KW-1185">Reference proteome</keyword>
<dbReference type="Gene3D" id="3.30.420.150">
    <property type="entry name" value="Exopolyphosphatase. Domain 2"/>
    <property type="match status" value="1"/>
</dbReference>
<comment type="caution">
    <text evidence="8">The sequence shown here is derived from an EMBL/GenBank/DDBJ whole genome shotgun (WGS) entry which is preliminary data.</text>
</comment>
<dbReference type="Pfam" id="PF01150">
    <property type="entry name" value="GDA1_CD39"/>
    <property type="match status" value="2"/>
</dbReference>
<evidence type="ECO:0000256" key="7">
    <source>
        <dbReference type="SAM" id="SignalP"/>
    </source>
</evidence>
<dbReference type="PANTHER" id="PTHR11782">
    <property type="entry name" value="ADENOSINE/GUANOSINE DIPHOSPHATASE"/>
    <property type="match status" value="1"/>
</dbReference>
<evidence type="ECO:0000256" key="6">
    <source>
        <dbReference type="SAM" id="Phobius"/>
    </source>
</evidence>
<dbReference type="GO" id="GO:0017111">
    <property type="term" value="F:ribonucleoside triphosphate phosphatase activity"/>
    <property type="evidence" value="ECO:0007669"/>
    <property type="project" value="TreeGrafter"/>
</dbReference>
<gene>
    <name evidence="8" type="primary">Entpd8_1</name>
    <name evidence="8" type="ORF">ELAFOR_R14314</name>
</gene>
<organism evidence="8 9">
    <name type="scientific">Elachura formosa</name>
    <name type="common">spotted wren-babbler</name>
    <dbReference type="NCBI Taxonomy" id="1463973"/>
    <lineage>
        <taxon>Eukaryota</taxon>
        <taxon>Metazoa</taxon>
        <taxon>Chordata</taxon>
        <taxon>Craniata</taxon>
        <taxon>Vertebrata</taxon>
        <taxon>Euteleostomi</taxon>
        <taxon>Archelosauria</taxon>
        <taxon>Archosauria</taxon>
        <taxon>Dinosauria</taxon>
        <taxon>Saurischia</taxon>
        <taxon>Theropoda</taxon>
        <taxon>Coelurosauria</taxon>
        <taxon>Aves</taxon>
        <taxon>Neognathae</taxon>
        <taxon>Neoaves</taxon>
        <taxon>Telluraves</taxon>
        <taxon>Australaves</taxon>
        <taxon>Passeriformes</taxon>
        <taxon>Elachuridae</taxon>
        <taxon>Elachura</taxon>
    </lineage>
</organism>
<feature type="binding site" evidence="4">
    <location>
        <begin position="199"/>
        <end position="203"/>
    </location>
    <ligand>
        <name>ATP</name>
        <dbReference type="ChEBI" id="CHEBI:30616"/>
    </ligand>
</feature>
<dbReference type="InterPro" id="IPR000407">
    <property type="entry name" value="GDA1_CD39_NTPase"/>
</dbReference>
<dbReference type="PROSITE" id="PS01238">
    <property type="entry name" value="GDA1_CD39_NTPASE"/>
    <property type="match status" value="1"/>
</dbReference>
<dbReference type="PANTHER" id="PTHR11782:SF117">
    <property type="entry name" value="ECTONUCLEOSIDE TRIPHOSPHATE DIPHOSPHOHYDROLASE 8"/>
    <property type="match status" value="1"/>
</dbReference>
<feature type="transmembrane region" description="Helical" evidence="6">
    <location>
        <begin position="441"/>
        <end position="461"/>
    </location>
</feature>
<protein>
    <submittedName>
        <fullName evidence="8">ENTP8 diphosphohydrolase</fullName>
    </submittedName>
</protein>
<feature type="non-terminal residue" evidence="8">
    <location>
        <position position="462"/>
    </location>
</feature>
<keyword evidence="6" id="KW-1133">Transmembrane helix</keyword>
<keyword evidence="4" id="KW-0547">Nucleotide-binding</keyword>
<feature type="chain" id="PRO_5032824395" evidence="7">
    <location>
        <begin position="19"/>
        <end position="462"/>
    </location>
</feature>
<evidence type="ECO:0000256" key="4">
    <source>
        <dbReference type="PIRSR" id="PIRSR600407-2"/>
    </source>
</evidence>
<accession>A0A851UZ01</accession>
<dbReference type="GO" id="GO:0045134">
    <property type="term" value="F:UDP phosphatase activity"/>
    <property type="evidence" value="ECO:0007669"/>
    <property type="project" value="TreeGrafter"/>
</dbReference>
<dbReference type="FunFam" id="3.30.420.40:FF:000068">
    <property type="entry name" value="Ectonucleoside triphosphate diphosphohydrolase 1"/>
    <property type="match status" value="1"/>
</dbReference>
<feature type="active site" description="Proton acceptor" evidence="3">
    <location>
        <position position="158"/>
    </location>
</feature>
<evidence type="ECO:0000256" key="2">
    <source>
        <dbReference type="ARBA" id="ARBA00022801"/>
    </source>
</evidence>
<evidence type="ECO:0000256" key="5">
    <source>
        <dbReference type="RuleBase" id="RU003833"/>
    </source>
</evidence>
<keyword evidence="4" id="KW-0067">ATP-binding</keyword>
<keyword evidence="2 5" id="KW-0378">Hydrolase</keyword>
<dbReference type="OrthoDB" id="6372431at2759"/>
<dbReference type="GO" id="GO:0009134">
    <property type="term" value="P:nucleoside diphosphate catabolic process"/>
    <property type="evidence" value="ECO:0007669"/>
    <property type="project" value="TreeGrafter"/>
</dbReference>
<evidence type="ECO:0000313" key="9">
    <source>
        <dbReference type="Proteomes" id="UP000623542"/>
    </source>
</evidence>
<dbReference type="Proteomes" id="UP000623542">
    <property type="component" value="Unassembled WGS sequence"/>
</dbReference>
<reference evidence="8" key="1">
    <citation type="submission" date="2019-09" db="EMBL/GenBank/DDBJ databases">
        <title>Bird 10,000 Genomes (B10K) Project - Family phase.</title>
        <authorList>
            <person name="Zhang G."/>
        </authorList>
    </citation>
    <scope>NUCLEOTIDE SEQUENCE</scope>
    <source>
        <strain evidence="8">B10K-IZCAS-20218</strain>
        <tissue evidence="8">Blood</tissue>
    </source>
</reference>
<feature type="signal peptide" evidence="7">
    <location>
        <begin position="1"/>
        <end position="18"/>
    </location>
</feature>